<dbReference type="GO" id="GO:0050043">
    <property type="term" value="F:lactate racemase activity"/>
    <property type="evidence" value="ECO:0007669"/>
    <property type="project" value="InterPro"/>
</dbReference>
<dbReference type="GO" id="GO:0008781">
    <property type="term" value="F:N-acylneuraminate cytidylyltransferase activity"/>
    <property type="evidence" value="ECO:0007669"/>
    <property type="project" value="UniProtKB-EC"/>
</dbReference>
<sequence length="654" mass="72808">MTDKRILGIIPARGGSKTIPRKNIKNILNRPLISYTIVEALKSKTLSNLIVSSEDDEIIRIAKSYGASVPFIRPDSLAQDDSLAIDVLTHAILELERKENVTYDAVVMLQPTTPLRTADDIDHCVTRLFESDYDSVISVVDVGAIHPHRMKKIVNDELVDYADETVENMPRQSLPSVYIRNGAIYATKRDVLINSKSLKGTKSHAYIMPPERSLNIDENLDLKFTELLMKEFDWSHIKEIDSISVPWKSWYGNESLNLSFPESWNVNISQMNDASAISEEDISHSISNPINSEKLSILAKQKNSVCIAVDDLTKPTQAFRIIPFILDELHHAGLSDENIYFIISTGTHRSLTHDELCKKLGIKIVSKYKIYCHSAYQNNKYLGDTSSGTPVYIDNLYLQADLKIGIGTLMPHPYAGFSGGGKIVLPGLAGIESIDVNHKPVNKSLQGKIGQVENNSRRADIEEAANMAGLDFIVNTISNSLGDTASIYSGNPVDVFNTASKKAVEVYSTNVPYNMDVGIFNAFPRDTWFLLALNSLNVWGSRDSDKEIVRKGGTIVVITSASEGIGEHGLVGKGMIHHVRRDKHGTFGGPLQGRNLVFYCPTINQNYIYDHYSEDVKIFNDWNLLIRELQKQHGKDTDAVIFPNSSLQIDSNLV</sequence>
<keyword evidence="2" id="KW-0808">Transferase</keyword>
<proteinExistence type="predicted"/>
<dbReference type="PANTHER" id="PTHR33171">
    <property type="entry name" value="LAR_N DOMAIN-CONTAINING PROTEIN"/>
    <property type="match status" value="1"/>
</dbReference>
<name>A0A075FXJ2_9ARCH</name>
<dbReference type="PANTHER" id="PTHR33171:SF17">
    <property type="entry name" value="LARA-LIKE N-TERMINAL DOMAIN-CONTAINING PROTEIN"/>
    <property type="match status" value="1"/>
</dbReference>
<reference evidence="2" key="1">
    <citation type="journal article" date="2014" name="Genome Biol. Evol.">
        <title>Pangenome evidence for extensive interdomain horizontal transfer affecting lineage core and shell genes in uncultured planktonic thaumarchaeota and euryarchaeota.</title>
        <authorList>
            <person name="Deschamps P."/>
            <person name="Zivanovic Y."/>
            <person name="Moreira D."/>
            <person name="Rodriguez-Valera F."/>
            <person name="Lopez-Garcia P."/>
        </authorList>
    </citation>
    <scope>NUCLEOTIDE SEQUENCE</scope>
</reference>
<dbReference type="Gene3D" id="3.40.50.11440">
    <property type="match status" value="1"/>
</dbReference>
<dbReference type="Gene3D" id="3.90.550.10">
    <property type="entry name" value="Spore Coat Polysaccharide Biosynthesis Protein SpsA, Chain A"/>
    <property type="match status" value="1"/>
</dbReference>
<dbReference type="EMBL" id="KF900464">
    <property type="protein sequence ID" value="AIE95919.1"/>
    <property type="molecule type" value="Genomic_DNA"/>
</dbReference>
<keyword evidence="2" id="KW-0548">Nucleotidyltransferase</keyword>
<feature type="domain" description="LarA-like N-terminal" evidence="1">
    <location>
        <begin position="251"/>
        <end position="441"/>
    </location>
</feature>
<evidence type="ECO:0000259" key="1">
    <source>
        <dbReference type="Pfam" id="PF09861"/>
    </source>
</evidence>
<dbReference type="SUPFAM" id="SSF53448">
    <property type="entry name" value="Nucleotide-diphospho-sugar transferases"/>
    <property type="match status" value="1"/>
</dbReference>
<dbReference type="InterPro" id="IPR003329">
    <property type="entry name" value="Cytidylyl_trans"/>
</dbReference>
<dbReference type="Pfam" id="PF09861">
    <property type="entry name" value="Lar_N"/>
    <property type="match status" value="1"/>
</dbReference>
<organism evidence="2">
    <name type="scientific">uncultured marine thaumarchaeote AD1000_71_A04</name>
    <dbReference type="NCBI Taxonomy" id="1455935"/>
    <lineage>
        <taxon>Archaea</taxon>
        <taxon>Nitrososphaerota</taxon>
        <taxon>environmental samples</taxon>
    </lineage>
</organism>
<protein>
    <submittedName>
        <fullName evidence="2">N-acylneuraminate cytidylyltransferase (NeuA, CMAS)</fullName>
        <ecNumber evidence="2">2.7.7.43</ecNumber>
    </submittedName>
</protein>
<dbReference type="InterPro" id="IPR048068">
    <property type="entry name" value="LarA-like"/>
</dbReference>
<gene>
    <name evidence="2" type="primary">CMAS</name>
    <name evidence="2" type="synonym">neuA</name>
</gene>
<evidence type="ECO:0000313" key="2">
    <source>
        <dbReference type="EMBL" id="AIE95919.1"/>
    </source>
</evidence>
<dbReference type="InterPro" id="IPR029044">
    <property type="entry name" value="Nucleotide-diphossugar_trans"/>
</dbReference>
<dbReference type="EC" id="2.7.7.43" evidence="2"/>
<dbReference type="Pfam" id="PF02348">
    <property type="entry name" value="CTP_transf_3"/>
    <property type="match status" value="1"/>
</dbReference>
<dbReference type="InterPro" id="IPR018657">
    <property type="entry name" value="LarA-like_N"/>
</dbReference>
<dbReference type="CDD" id="cd02513">
    <property type="entry name" value="CMP-NeuAc_Synthase"/>
    <property type="match status" value="1"/>
</dbReference>
<accession>A0A075FXJ2</accession>
<dbReference type="AlphaFoldDB" id="A0A075FXJ2"/>